<dbReference type="GO" id="GO:0004560">
    <property type="term" value="F:alpha-L-fucosidase activity"/>
    <property type="evidence" value="ECO:0007669"/>
    <property type="project" value="InterPro"/>
</dbReference>
<dbReference type="Proteomes" id="UP000306147">
    <property type="component" value="Unassembled WGS sequence"/>
</dbReference>
<evidence type="ECO:0000313" key="5">
    <source>
        <dbReference type="Proteomes" id="UP000306147"/>
    </source>
</evidence>
<dbReference type="Pfam" id="PF22124">
    <property type="entry name" value="Glyco_hydro_95_cat"/>
    <property type="match status" value="1"/>
</dbReference>
<feature type="domain" description="Alpha fucosidase A-like C-terminal" evidence="2">
    <location>
        <begin position="707"/>
        <end position="770"/>
    </location>
</feature>
<name>A0A4V3QZW4_9SPHN</name>
<keyword evidence="4" id="KW-0378">Hydrolase</keyword>
<evidence type="ECO:0000259" key="1">
    <source>
        <dbReference type="Pfam" id="PF14498"/>
    </source>
</evidence>
<dbReference type="RefSeq" id="WP_135961952.1">
    <property type="nucleotide sequence ID" value="NZ_SRXT01000001.1"/>
</dbReference>
<gene>
    <name evidence="4" type="ORF">E5A73_01075</name>
</gene>
<dbReference type="InterPro" id="IPR016518">
    <property type="entry name" value="Alpha-L-fucosidase"/>
</dbReference>
<sequence length="793" mass="86867">MDSREEGEHRGITRRFLLGGSAAAAVGFSTQPTSAAAEALEAHAHRLWYRQPAEKWTEALPVGNGRAGAMVFGGVARERLQLNEDTLWSGGPYNPVNPSAHAALPEVRRLIFAGLYAEAQALADAKLMARPLKQMAYQTAGDLLIEMPQLAQAEIRDYERELDLDAALATTRFAANGTRFHREVVACPIRQIIAVRLSSDRSGAISCELGLSSPLQRRLVIEGDTIVLSGRNGDMGGVAGALRFEIRVRVFTRGGTFAARDGKIAVEGADEVTLLIAMATSFRHFDDTDADPTAFTPARLDAAAVKNFAEIAADAAAEHRRLYRNVRLNLGRSAAADQPTDARIRTSETATDPALATLYFNYARYLLICASRPKSQPANLQGIWNESLDPPWGSKYTININTEMNYWPAEVTGLAECTTPLIEMIRELAETGARTAREMYGARGWVAHHNTDLWRATAPIDGAQWGLWPTGGAWLCTHLWTRYEYGRDTKWLATVYPLMRGAAEFFVDALQRDPSTGFLVTNPSLSPENRHPHGASLCAGPAMDMQILRDLFDQTAAAADVLDTDAPFAAQLRTLRGQLAPDKIGALGQLQEWQEDWDAAAPERDHRHVSHLYGLYPSHQINLRDTPALAAAAKRSLELRGDESTGWATAWRINLWARLGEGEHSHRILKFLLGPGRTYPNMFDAHPPFQIDGNFGGAAAITEMLLQNRGNEILLLPALPEAWPAGSVRGLRARGACTVDLEWRAGRLRHAVLVSAVGGEFRVRLGARSVSVMLRPGRPVRLTGATLRARLDG</sequence>
<evidence type="ECO:0000259" key="2">
    <source>
        <dbReference type="Pfam" id="PF21307"/>
    </source>
</evidence>
<dbReference type="InterPro" id="IPR006311">
    <property type="entry name" value="TAT_signal"/>
</dbReference>
<evidence type="ECO:0000313" key="4">
    <source>
        <dbReference type="EMBL" id="TGX55752.1"/>
    </source>
</evidence>
<dbReference type="Pfam" id="PF21307">
    <property type="entry name" value="Glyco_hydro_95_C"/>
    <property type="match status" value="1"/>
</dbReference>
<dbReference type="InterPro" id="IPR027414">
    <property type="entry name" value="GH95_N_dom"/>
</dbReference>
<comment type="caution">
    <text evidence="4">The sequence shown here is derived from an EMBL/GenBank/DDBJ whole genome shotgun (WGS) entry which is preliminary data.</text>
</comment>
<dbReference type="SUPFAM" id="SSF48208">
    <property type="entry name" value="Six-hairpin glycosidases"/>
    <property type="match status" value="1"/>
</dbReference>
<dbReference type="GO" id="GO:0005975">
    <property type="term" value="P:carbohydrate metabolic process"/>
    <property type="evidence" value="ECO:0007669"/>
    <property type="project" value="InterPro"/>
</dbReference>
<dbReference type="PROSITE" id="PS51318">
    <property type="entry name" value="TAT"/>
    <property type="match status" value="1"/>
</dbReference>
<organism evidence="4 5">
    <name type="scientific">Sphingomonas gei</name>
    <dbReference type="NCBI Taxonomy" id="1395960"/>
    <lineage>
        <taxon>Bacteria</taxon>
        <taxon>Pseudomonadati</taxon>
        <taxon>Pseudomonadota</taxon>
        <taxon>Alphaproteobacteria</taxon>
        <taxon>Sphingomonadales</taxon>
        <taxon>Sphingomonadaceae</taxon>
        <taxon>Sphingomonas</taxon>
    </lineage>
</organism>
<dbReference type="InterPro" id="IPR054363">
    <property type="entry name" value="GH95_cat"/>
</dbReference>
<dbReference type="PANTHER" id="PTHR31084">
    <property type="entry name" value="ALPHA-L-FUCOSIDASE 2"/>
    <property type="match status" value="1"/>
</dbReference>
<keyword evidence="5" id="KW-1185">Reference proteome</keyword>
<dbReference type="Gene3D" id="1.50.10.10">
    <property type="match status" value="1"/>
</dbReference>
<dbReference type="InterPro" id="IPR012341">
    <property type="entry name" value="6hp_glycosidase-like_sf"/>
</dbReference>
<dbReference type="PIRSF" id="PIRSF007663">
    <property type="entry name" value="UCP007663"/>
    <property type="match status" value="1"/>
</dbReference>
<dbReference type="AlphaFoldDB" id="A0A4V3QZW4"/>
<dbReference type="OrthoDB" id="9802600at2"/>
<accession>A0A4V3QZW4</accession>
<feature type="domain" description="Glycosyl hydrolase family 95 N-terminal" evidence="1">
    <location>
        <begin position="47"/>
        <end position="283"/>
    </location>
</feature>
<dbReference type="InterPro" id="IPR008928">
    <property type="entry name" value="6-hairpin_glycosidase_sf"/>
</dbReference>
<protein>
    <submittedName>
        <fullName evidence="4">Glycoside hydrolase family 95 protein</fullName>
    </submittedName>
</protein>
<feature type="domain" description="Glycosyl hydrolase family 95 catalytic" evidence="3">
    <location>
        <begin position="308"/>
        <end position="705"/>
    </location>
</feature>
<dbReference type="EMBL" id="SRXT01000001">
    <property type="protein sequence ID" value="TGX55752.1"/>
    <property type="molecule type" value="Genomic_DNA"/>
</dbReference>
<evidence type="ECO:0000259" key="3">
    <source>
        <dbReference type="Pfam" id="PF22124"/>
    </source>
</evidence>
<reference evidence="4 5" key="1">
    <citation type="submission" date="2019-04" db="EMBL/GenBank/DDBJ databases">
        <title>Sphingomonas psychrotolerans sp. nov., isolated from soil in the Tianshan Mountains, Xinjiang, China.</title>
        <authorList>
            <person name="Luo Y."/>
            <person name="Sheng H."/>
        </authorList>
    </citation>
    <scope>NUCLEOTIDE SEQUENCE [LARGE SCALE GENOMIC DNA]</scope>
    <source>
        <strain evidence="4 5">ZFGT-11</strain>
    </source>
</reference>
<dbReference type="PANTHER" id="PTHR31084:SF0">
    <property type="entry name" value="ALPHA-L-FUCOSIDASE 2"/>
    <property type="match status" value="1"/>
</dbReference>
<dbReference type="InterPro" id="IPR049053">
    <property type="entry name" value="AFCA-like_C"/>
</dbReference>
<proteinExistence type="predicted"/>
<dbReference type="Pfam" id="PF14498">
    <property type="entry name" value="Glyco_hyd_65N_2"/>
    <property type="match status" value="1"/>
</dbReference>